<reference evidence="4" key="1">
    <citation type="submission" date="2013-12" db="EMBL/GenBank/DDBJ databases">
        <title>A Varibaculum cambriense genome reconstructed from a premature infant gut community with otherwise low bacterial novelty that shifts toward anaerobic metabolism during the third week of life.</title>
        <authorList>
            <person name="Brown C.T."/>
            <person name="Sharon I."/>
            <person name="Thomas B.C."/>
            <person name="Castelle C.J."/>
            <person name="Morowitz M.J."/>
            <person name="Banfield J.F."/>
        </authorList>
    </citation>
    <scope>NUCLEOTIDE SEQUENCE</scope>
</reference>
<dbReference type="GO" id="GO:0016757">
    <property type="term" value="F:glycosyltransferase activity"/>
    <property type="evidence" value="ECO:0007669"/>
    <property type="project" value="UniProtKB-KW"/>
</dbReference>
<dbReference type="AlphaFoldDB" id="W1WPT9"/>
<keyword evidence="2 4" id="KW-0808">Transferase</keyword>
<dbReference type="SUPFAM" id="SSF53448">
    <property type="entry name" value="Nucleotide-diphospho-sugar transferases"/>
    <property type="match status" value="1"/>
</dbReference>
<comment type="caution">
    <text evidence="4">The sequence shown here is derived from an EMBL/GenBank/DDBJ whole genome shotgun (WGS) entry which is preliminary data.</text>
</comment>
<dbReference type="CDD" id="cd00761">
    <property type="entry name" value="Glyco_tranf_GTA_type"/>
    <property type="match status" value="1"/>
</dbReference>
<dbReference type="Pfam" id="PF00535">
    <property type="entry name" value="Glycos_transf_2"/>
    <property type="match status" value="1"/>
</dbReference>
<feature type="domain" description="Glycosyltransferase 2-like" evidence="3">
    <location>
        <begin position="6"/>
        <end position="144"/>
    </location>
</feature>
<evidence type="ECO:0000256" key="2">
    <source>
        <dbReference type="ARBA" id="ARBA00022679"/>
    </source>
</evidence>
<gene>
    <name evidence="4" type="ORF">Q604_UNBC18432G0007</name>
</gene>
<keyword evidence="1" id="KW-0328">Glycosyltransferase</keyword>
<evidence type="ECO:0000256" key="1">
    <source>
        <dbReference type="ARBA" id="ARBA00022676"/>
    </source>
</evidence>
<dbReference type="InterPro" id="IPR029044">
    <property type="entry name" value="Nucleotide-diphossugar_trans"/>
</dbReference>
<dbReference type="PANTHER" id="PTHR22916:SF51">
    <property type="entry name" value="GLYCOSYLTRANSFERASE EPSH-RELATED"/>
    <property type="match status" value="1"/>
</dbReference>
<dbReference type="PANTHER" id="PTHR22916">
    <property type="entry name" value="GLYCOSYLTRANSFERASE"/>
    <property type="match status" value="1"/>
</dbReference>
<dbReference type="InterPro" id="IPR001173">
    <property type="entry name" value="Glyco_trans_2-like"/>
</dbReference>
<name>W1WPT9_9ZZZZ</name>
<accession>W1WPT9</accession>
<dbReference type="EMBL" id="AZMM01018432">
    <property type="protein sequence ID" value="ETJ20217.1"/>
    <property type="molecule type" value="Genomic_DNA"/>
</dbReference>
<evidence type="ECO:0000259" key="3">
    <source>
        <dbReference type="Pfam" id="PF00535"/>
    </source>
</evidence>
<organism evidence="4">
    <name type="scientific">human gut metagenome</name>
    <dbReference type="NCBI Taxonomy" id="408170"/>
    <lineage>
        <taxon>unclassified sequences</taxon>
        <taxon>metagenomes</taxon>
        <taxon>organismal metagenomes</taxon>
    </lineage>
</organism>
<proteinExistence type="predicted"/>
<evidence type="ECO:0000313" key="4">
    <source>
        <dbReference type="EMBL" id="ETJ20217.1"/>
    </source>
</evidence>
<protein>
    <submittedName>
        <fullName evidence="4">Glycosyltransferase family 2</fullName>
    </submittedName>
</protein>
<dbReference type="Gene3D" id="3.90.550.10">
    <property type="entry name" value="Spore Coat Polysaccharide Biosynthesis Protein SpsA, Chain A"/>
    <property type="match status" value="1"/>
</dbReference>
<sequence>MKPFLSIIIPVYNAENYLNECIEALLNQKFKDCEFIFINDGSTDKSINIIKEYISRDSRIKLLNQKNKGVSEARNIGILNSSGRYITFVDADDCIDKYIYEKVNQFLSKNNWDVLIYNIEEEIDGIKNIIKYDFPSEKTFEEEYIKENIIPIFIREDKLNSVCNKVYKKSFISSYKIKFPKGVALGEDCIFNINVFNQISTCGYLNYTGYYYRETKNSATRNINFNSDIKRALDIYKLDYNKIYNIKMEKEKLKKLKSIRLINTIKAYIYIIFKNNYNRKTTKNYVKKILYNDNIQKALKVYKQNVRINSRYEKVMIYSIERKLYFLLYMICKYSIKRNSL</sequence>